<dbReference type="AlphaFoldDB" id="A0ABD1SE91"/>
<dbReference type="PANTHER" id="PTHR22937">
    <property type="entry name" value="E3 UBIQUITIN-PROTEIN LIGASE RNF165"/>
    <property type="match status" value="1"/>
</dbReference>
<organism evidence="10 11">
    <name type="scientific">Abeliophyllum distichum</name>
    <dbReference type="NCBI Taxonomy" id="126358"/>
    <lineage>
        <taxon>Eukaryota</taxon>
        <taxon>Viridiplantae</taxon>
        <taxon>Streptophyta</taxon>
        <taxon>Embryophyta</taxon>
        <taxon>Tracheophyta</taxon>
        <taxon>Spermatophyta</taxon>
        <taxon>Magnoliopsida</taxon>
        <taxon>eudicotyledons</taxon>
        <taxon>Gunneridae</taxon>
        <taxon>Pentapetalae</taxon>
        <taxon>asterids</taxon>
        <taxon>lamiids</taxon>
        <taxon>Lamiales</taxon>
        <taxon>Oleaceae</taxon>
        <taxon>Forsythieae</taxon>
        <taxon>Abeliophyllum</taxon>
    </lineage>
</organism>
<evidence type="ECO:0000256" key="1">
    <source>
        <dbReference type="ARBA" id="ARBA00000900"/>
    </source>
</evidence>
<evidence type="ECO:0000313" key="10">
    <source>
        <dbReference type="EMBL" id="KAL2499052.1"/>
    </source>
</evidence>
<keyword evidence="11" id="KW-1185">Reference proteome</keyword>
<gene>
    <name evidence="10" type="ORF">Adt_24602</name>
</gene>
<keyword evidence="3" id="KW-0808">Transferase</keyword>
<dbReference type="Proteomes" id="UP001604336">
    <property type="component" value="Unassembled WGS sequence"/>
</dbReference>
<sequence length="409" mass="46352">MLSIQFLTYWASQPTCHISLQFLSYWQASPIATSNGSNNNHQPTPTPTILSYTSLITKIKNPSPQQNSIPILTSTDRWPSQSNIPKQKLQIPHSKSYIHDNNHPFFGLKSVLFLVLEVRFPPALGGSQSAISSKDYYSTGIVKAVGANVILRLDPTAGSNPTKHEVHTTLPLSLPNTKRQPTNWWKRPSRHDNARKKKYVLVASNLGDFILEHVYDRPIEEHESLMNTSIEDYLRAGKDSLERFMEAKRMTSKMIRLEDKIRRSHPDWDCDNLSDADLNSFIERQLREEEAGIPEEIIVKRLKSGAYRAFTSGLSTHDFTNSCGEAQRCGVCTENYKNQDKIASLYYCAHEFHANCIKVCLLQKNSCPMCESLALVPNGYPDWVSDLSVLRAFFKRDVSGRSSEEQPFG</sequence>
<reference evidence="11" key="1">
    <citation type="submission" date="2024-07" db="EMBL/GenBank/DDBJ databases">
        <title>Two chromosome-level genome assemblies of Korean endemic species Abeliophyllum distichum and Forsythia ovata (Oleaceae).</title>
        <authorList>
            <person name="Jang H."/>
        </authorList>
    </citation>
    <scope>NUCLEOTIDE SEQUENCE [LARGE SCALE GENOMIC DNA]</scope>
</reference>
<keyword evidence="6" id="KW-0833">Ubl conjugation pathway</keyword>
<keyword evidence="5 8" id="KW-0863">Zinc-finger</keyword>
<evidence type="ECO:0000256" key="6">
    <source>
        <dbReference type="ARBA" id="ARBA00022786"/>
    </source>
</evidence>
<keyword evidence="4" id="KW-0479">Metal-binding</keyword>
<evidence type="ECO:0000256" key="3">
    <source>
        <dbReference type="ARBA" id="ARBA00022679"/>
    </source>
</evidence>
<dbReference type="GO" id="GO:0061630">
    <property type="term" value="F:ubiquitin protein ligase activity"/>
    <property type="evidence" value="ECO:0007669"/>
    <property type="project" value="UniProtKB-EC"/>
</dbReference>
<dbReference type="InterPro" id="IPR013083">
    <property type="entry name" value="Znf_RING/FYVE/PHD"/>
</dbReference>
<dbReference type="InterPro" id="IPR001841">
    <property type="entry name" value="Znf_RING"/>
</dbReference>
<evidence type="ECO:0000256" key="7">
    <source>
        <dbReference type="ARBA" id="ARBA00022833"/>
    </source>
</evidence>
<evidence type="ECO:0000313" key="11">
    <source>
        <dbReference type="Proteomes" id="UP001604336"/>
    </source>
</evidence>
<dbReference type="EC" id="2.3.2.27" evidence="2"/>
<comment type="catalytic activity">
    <reaction evidence="1">
        <text>S-ubiquitinyl-[E2 ubiquitin-conjugating enzyme]-L-cysteine + [acceptor protein]-L-lysine = [E2 ubiquitin-conjugating enzyme]-L-cysteine + N(6)-ubiquitinyl-[acceptor protein]-L-lysine.</text>
        <dbReference type="EC" id="2.3.2.27"/>
    </reaction>
</comment>
<dbReference type="InterPro" id="IPR045191">
    <property type="entry name" value="MBR1/2-like"/>
</dbReference>
<dbReference type="SMART" id="SM00184">
    <property type="entry name" value="RING"/>
    <property type="match status" value="1"/>
</dbReference>
<dbReference type="Pfam" id="PF13639">
    <property type="entry name" value="zf-RING_2"/>
    <property type="match status" value="1"/>
</dbReference>
<dbReference type="PROSITE" id="PS50089">
    <property type="entry name" value="ZF_RING_2"/>
    <property type="match status" value="1"/>
</dbReference>
<feature type="domain" description="RING-type" evidence="9">
    <location>
        <begin position="329"/>
        <end position="371"/>
    </location>
</feature>
<dbReference type="PANTHER" id="PTHR22937:SF222">
    <property type="entry name" value="RING-TYPE E3 UBIQUITIN TRANSFERASE"/>
    <property type="match status" value="1"/>
</dbReference>
<name>A0ABD1SE91_9LAMI</name>
<protein>
    <recommendedName>
        <fullName evidence="2">RING-type E3 ubiquitin transferase</fullName>
        <ecNumber evidence="2">2.3.2.27</ecNumber>
    </recommendedName>
</protein>
<dbReference type="SUPFAM" id="SSF57850">
    <property type="entry name" value="RING/U-box"/>
    <property type="match status" value="1"/>
</dbReference>
<dbReference type="Gene3D" id="3.30.40.10">
    <property type="entry name" value="Zinc/RING finger domain, C3HC4 (zinc finger)"/>
    <property type="match status" value="1"/>
</dbReference>
<keyword evidence="7" id="KW-0862">Zinc</keyword>
<evidence type="ECO:0000256" key="8">
    <source>
        <dbReference type="PROSITE-ProRule" id="PRU00175"/>
    </source>
</evidence>
<dbReference type="GO" id="GO:0008270">
    <property type="term" value="F:zinc ion binding"/>
    <property type="evidence" value="ECO:0007669"/>
    <property type="project" value="UniProtKB-KW"/>
</dbReference>
<dbReference type="EMBL" id="JBFOLK010000007">
    <property type="protein sequence ID" value="KAL2499052.1"/>
    <property type="molecule type" value="Genomic_DNA"/>
</dbReference>
<evidence type="ECO:0000256" key="4">
    <source>
        <dbReference type="ARBA" id="ARBA00022723"/>
    </source>
</evidence>
<evidence type="ECO:0000256" key="5">
    <source>
        <dbReference type="ARBA" id="ARBA00022771"/>
    </source>
</evidence>
<proteinExistence type="predicted"/>
<evidence type="ECO:0000259" key="9">
    <source>
        <dbReference type="PROSITE" id="PS50089"/>
    </source>
</evidence>
<accession>A0ABD1SE91</accession>
<comment type="caution">
    <text evidence="10">The sequence shown here is derived from an EMBL/GenBank/DDBJ whole genome shotgun (WGS) entry which is preliminary data.</text>
</comment>
<evidence type="ECO:0000256" key="2">
    <source>
        <dbReference type="ARBA" id="ARBA00012483"/>
    </source>
</evidence>